<protein>
    <recommendedName>
        <fullName evidence="4">DUF3955 domain-containing protein</fullName>
    </recommendedName>
</protein>
<reference evidence="2 3" key="1">
    <citation type="submission" date="2023-03" db="EMBL/GenBank/DDBJ databases">
        <title>Altererythrobacter sp. CAU 1644 isolated from sand.</title>
        <authorList>
            <person name="Kim W."/>
        </authorList>
    </citation>
    <scope>NUCLEOTIDE SEQUENCE [LARGE SCALE GENOMIC DNA]</scope>
    <source>
        <strain evidence="2 3">CAU 1644</strain>
    </source>
</reference>
<sequence length="67" mass="7245">MIEFMKASVLGIVLTGVVALIIGSQGSGGGQLAIYVAKPYVGYEIYWSWPLFFAGTGLSWGLMIMQR</sequence>
<gene>
    <name evidence="2" type="ORF">P7228_06070</name>
</gene>
<keyword evidence="1" id="KW-1133">Transmembrane helix</keyword>
<feature type="transmembrane region" description="Helical" evidence="1">
    <location>
        <begin position="45"/>
        <end position="65"/>
    </location>
</feature>
<dbReference type="EMBL" id="CP121106">
    <property type="protein sequence ID" value="WFL78627.1"/>
    <property type="molecule type" value="Genomic_DNA"/>
</dbReference>
<evidence type="ECO:0000313" key="3">
    <source>
        <dbReference type="Proteomes" id="UP001215827"/>
    </source>
</evidence>
<organism evidence="2 3">
    <name type="scientific">Altererythrobacter arenosus</name>
    <dbReference type="NCBI Taxonomy" id="3032592"/>
    <lineage>
        <taxon>Bacteria</taxon>
        <taxon>Pseudomonadati</taxon>
        <taxon>Pseudomonadota</taxon>
        <taxon>Alphaproteobacteria</taxon>
        <taxon>Sphingomonadales</taxon>
        <taxon>Erythrobacteraceae</taxon>
        <taxon>Altererythrobacter</taxon>
    </lineage>
</organism>
<evidence type="ECO:0008006" key="4">
    <source>
        <dbReference type="Google" id="ProtNLM"/>
    </source>
</evidence>
<proteinExistence type="predicted"/>
<evidence type="ECO:0000313" key="2">
    <source>
        <dbReference type="EMBL" id="WFL78627.1"/>
    </source>
</evidence>
<keyword evidence="1" id="KW-0812">Transmembrane</keyword>
<keyword evidence="3" id="KW-1185">Reference proteome</keyword>
<accession>A0ABY8FUD3</accession>
<dbReference type="RefSeq" id="WP_278017317.1">
    <property type="nucleotide sequence ID" value="NZ_CP121106.1"/>
</dbReference>
<name>A0ABY8FUD3_9SPHN</name>
<evidence type="ECO:0000256" key="1">
    <source>
        <dbReference type="SAM" id="Phobius"/>
    </source>
</evidence>
<dbReference type="Proteomes" id="UP001215827">
    <property type="component" value="Chromosome"/>
</dbReference>
<keyword evidence="1" id="KW-0472">Membrane</keyword>